<evidence type="ECO:0000313" key="2">
    <source>
        <dbReference type="EMBL" id="MFD1043670.1"/>
    </source>
</evidence>
<evidence type="ECO:0000256" key="1">
    <source>
        <dbReference type="SAM" id="Phobius"/>
    </source>
</evidence>
<evidence type="ECO:0008006" key="4">
    <source>
        <dbReference type="Google" id="ProtNLM"/>
    </source>
</evidence>
<keyword evidence="3" id="KW-1185">Reference proteome</keyword>
<protein>
    <recommendedName>
        <fullName evidence="4">DUF4157 domain-containing protein</fullName>
    </recommendedName>
</protein>
<proteinExistence type="predicted"/>
<organism evidence="2 3">
    <name type="scientific">Pseudoxanthomonas kaohsiungensis</name>
    <dbReference type="NCBI Taxonomy" id="283923"/>
    <lineage>
        <taxon>Bacteria</taxon>
        <taxon>Pseudomonadati</taxon>
        <taxon>Pseudomonadota</taxon>
        <taxon>Gammaproteobacteria</taxon>
        <taxon>Lysobacterales</taxon>
        <taxon>Lysobacteraceae</taxon>
        <taxon>Pseudoxanthomonas</taxon>
    </lineage>
</organism>
<dbReference type="RefSeq" id="WP_162375806.1">
    <property type="nucleotide sequence ID" value="NZ_JBHTKN010000013.1"/>
</dbReference>
<reference evidence="3" key="1">
    <citation type="journal article" date="2019" name="Int. J. Syst. Evol. Microbiol.">
        <title>The Global Catalogue of Microorganisms (GCM) 10K type strain sequencing project: providing services to taxonomists for standard genome sequencing and annotation.</title>
        <authorList>
            <consortium name="The Broad Institute Genomics Platform"/>
            <consortium name="The Broad Institute Genome Sequencing Center for Infectious Disease"/>
            <person name="Wu L."/>
            <person name="Ma J."/>
        </authorList>
    </citation>
    <scope>NUCLEOTIDE SEQUENCE [LARGE SCALE GENOMIC DNA]</scope>
    <source>
        <strain evidence="3">CCUG 55854</strain>
    </source>
</reference>
<keyword evidence="1" id="KW-0812">Transmembrane</keyword>
<comment type="caution">
    <text evidence="2">The sequence shown here is derived from an EMBL/GenBank/DDBJ whole genome shotgun (WGS) entry which is preliminary data.</text>
</comment>
<gene>
    <name evidence="2" type="ORF">ACFQ2N_15055</name>
</gene>
<name>A0ABW3M0I7_9GAMM</name>
<dbReference type="EMBL" id="JBHTKN010000013">
    <property type="protein sequence ID" value="MFD1043670.1"/>
    <property type="molecule type" value="Genomic_DNA"/>
</dbReference>
<sequence length="142" mass="15716">MVAGIAWASPWTLLGLLAGLAGMPAGARPRFSVRDRALVFVRWPWGPGGAMTLGNVVLATGHDLEATCLTYEHRAGRCSHPQVRLGDHERAHVYQYMLLGPLFVPVYFLCGGISVRNPFERAADHYAIHGRGWWPWTPRSLV</sequence>
<feature type="transmembrane region" description="Helical" evidence="1">
    <location>
        <begin position="93"/>
        <end position="115"/>
    </location>
</feature>
<keyword evidence="1" id="KW-1133">Transmembrane helix</keyword>
<evidence type="ECO:0000313" key="3">
    <source>
        <dbReference type="Proteomes" id="UP001597033"/>
    </source>
</evidence>
<dbReference type="Proteomes" id="UP001597033">
    <property type="component" value="Unassembled WGS sequence"/>
</dbReference>
<accession>A0ABW3M0I7</accession>
<keyword evidence="1" id="KW-0472">Membrane</keyword>